<dbReference type="Proteomes" id="UP000178187">
    <property type="component" value="Unassembled WGS sequence"/>
</dbReference>
<gene>
    <name evidence="1" type="ORF">A3G33_09835</name>
</gene>
<comment type="caution">
    <text evidence="1">The sequence shown here is derived from an EMBL/GenBank/DDBJ whole genome shotgun (WGS) entry which is preliminary data.</text>
</comment>
<protein>
    <submittedName>
        <fullName evidence="1">Uncharacterized protein</fullName>
    </submittedName>
</protein>
<reference evidence="1 2" key="1">
    <citation type="journal article" date="2016" name="Nat. Commun.">
        <title>Thousands of microbial genomes shed light on interconnected biogeochemical processes in an aquifer system.</title>
        <authorList>
            <person name="Anantharaman K."/>
            <person name="Brown C.T."/>
            <person name="Hug L.A."/>
            <person name="Sharon I."/>
            <person name="Castelle C.J."/>
            <person name="Probst A.J."/>
            <person name="Thomas B.C."/>
            <person name="Singh A."/>
            <person name="Wilkins M.J."/>
            <person name="Karaoz U."/>
            <person name="Brodie E.L."/>
            <person name="Williams K.H."/>
            <person name="Hubbard S.S."/>
            <person name="Banfield J.F."/>
        </authorList>
    </citation>
    <scope>NUCLEOTIDE SEQUENCE [LARGE SCALE GENOMIC DNA]</scope>
</reference>
<name>A0A1G1KX25_9BACT</name>
<dbReference type="EMBL" id="MHFR01000042">
    <property type="protein sequence ID" value="OGW97480.1"/>
    <property type="molecule type" value="Genomic_DNA"/>
</dbReference>
<evidence type="ECO:0000313" key="1">
    <source>
        <dbReference type="EMBL" id="OGW97480.1"/>
    </source>
</evidence>
<dbReference type="AlphaFoldDB" id="A0A1G1KX25"/>
<dbReference type="SUPFAM" id="SSF56059">
    <property type="entry name" value="Glutathione synthetase ATP-binding domain-like"/>
    <property type="match status" value="1"/>
</dbReference>
<sequence>MAFRVSIDPNRNIDHAYEQYILGRGKSVTGAISKFEETLQQSFFKFGRFTIPAFFKAHFISRKQQRLLHGVGDTIAHTIDKLIELYLTEPVIKNLYPLSLEAEELIRIDPGYTRSAILCRLDCFLEGEAVQFLEFDCDAPGGMAYADTLEKIYFDQNELKEFFAEFDFERRVRCEKLLSALLNIYEEFGGFETPRIAIVDWNNVRTRSEFEVLKTFFEEKGYSTTIADPRDLRYKSGKLYHGNFRIDLVYRRVLFRELVEKMEDVKDLLKAYKDKAVCVVNPLRSAVGASKAMLSVLTNPAYDHFFTEKQNAIKREHIPWTRNVTDADRFFGGKKIYLVDFLKDEKDTLVIKPPYGYGGKDVTIGCETRNEDWNAAIDKAIKSNWTVQEYIKPAKMSVPVVINNKVEFVLKKMSTGCYVFDGSYAGSVSRLSDESVIKVSKGGGLIPSVTCEGEINR</sequence>
<evidence type="ECO:0000313" key="2">
    <source>
        <dbReference type="Proteomes" id="UP000178187"/>
    </source>
</evidence>
<accession>A0A1G1KX25</accession>
<organism evidence="1 2">
    <name type="scientific">Candidatus Danuiimicrobium aquiferis</name>
    <dbReference type="NCBI Taxonomy" id="1801832"/>
    <lineage>
        <taxon>Bacteria</taxon>
        <taxon>Pseudomonadati</taxon>
        <taxon>Candidatus Omnitrophota</taxon>
        <taxon>Candidatus Danuiimicrobium</taxon>
    </lineage>
</organism>
<proteinExistence type="predicted"/>